<keyword evidence="2" id="KW-1185">Reference proteome</keyword>
<accession>C8XEP0</accession>
<organism evidence="1 2">
    <name type="scientific">Nakamurella multipartita (strain ATCC 700099 / DSM 44233 / CIP 104796 / JCM 9543 / NBRC 105858 / Y-104)</name>
    <name type="common">Microsphaera multipartita</name>
    <dbReference type="NCBI Taxonomy" id="479431"/>
    <lineage>
        <taxon>Bacteria</taxon>
        <taxon>Bacillati</taxon>
        <taxon>Actinomycetota</taxon>
        <taxon>Actinomycetes</taxon>
        <taxon>Nakamurellales</taxon>
        <taxon>Nakamurellaceae</taxon>
        <taxon>Nakamurella</taxon>
    </lineage>
</organism>
<sequence length="150" mass="15780">MVVTKPADKAALLTFSCSDCQHNVAVKTDYDLLVNEIGSYSGTHLIDIHNDENTTTVEVTADGSWTIDITDITNAPEATSGTGDSVIWVNSGNKVAITHDGEHNFAIIAASSSGIDLLVNEIGSYTGTKAIDTPAILDIDADGNWTITPS</sequence>
<dbReference type="AlphaFoldDB" id="C8XEP0"/>
<dbReference type="EMBL" id="CP001737">
    <property type="protein sequence ID" value="ACV79791.1"/>
    <property type="molecule type" value="Genomic_DNA"/>
</dbReference>
<dbReference type="STRING" id="479431.Namu_3464"/>
<evidence type="ECO:0000313" key="1">
    <source>
        <dbReference type="EMBL" id="ACV79791.1"/>
    </source>
</evidence>
<protein>
    <submittedName>
        <fullName evidence="1">Uncharacterized protein</fullName>
    </submittedName>
</protein>
<dbReference type="InParanoid" id="C8XEP0"/>
<name>C8XEP0_NAKMY</name>
<proteinExistence type="predicted"/>
<dbReference type="KEGG" id="nml:Namu_3464"/>
<dbReference type="eggNOG" id="COG2314">
    <property type="taxonomic scope" value="Bacteria"/>
</dbReference>
<reference evidence="2" key="1">
    <citation type="submission" date="2009-09" db="EMBL/GenBank/DDBJ databases">
        <title>The complete genome of Nakamurella multipartita DSM 44233.</title>
        <authorList>
            <consortium name="US DOE Joint Genome Institute (JGI-PGF)"/>
            <person name="Lucas S."/>
            <person name="Copeland A."/>
            <person name="Lapidus A."/>
            <person name="Glavina del Rio T."/>
            <person name="Dalin E."/>
            <person name="Tice H."/>
            <person name="Bruce D."/>
            <person name="Goodwin L."/>
            <person name="Pitluck S."/>
            <person name="Kyrpides N."/>
            <person name="Mavromatis K."/>
            <person name="Ivanova N."/>
            <person name="Ovchinnikova G."/>
            <person name="Sims D."/>
            <person name="Meincke L."/>
            <person name="Brettin T."/>
            <person name="Detter J.C."/>
            <person name="Han C."/>
            <person name="Larimer F."/>
            <person name="Land M."/>
            <person name="Hauser L."/>
            <person name="Markowitz V."/>
            <person name="Cheng J.-F."/>
            <person name="Hugenholtz P."/>
            <person name="Woyke T."/>
            <person name="Wu D."/>
            <person name="Klenk H.-P."/>
            <person name="Eisen J.A."/>
        </authorList>
    </citation>
    <scope>NUCLEOTIDE SEQUENCE [LARGE SCALE GENOMIC DNA]</scope>
    <source>
        <strain evidence="2">ATCC 700099 / DSM 44233 / CIP 104796 / JCM 9543 / NBRC 105858 / Y-104</strain>
    </source>
</reference>
<gene>
    <name evidence="1" type="ordered locus">Namu_3464</name>
</gene>
<reference evidence="1 2" key="2">
    <citation type="journal article" date="2010" name="Stand. Genomic Sci.">
        <title>Complete genome sequence of Nakamurella multipartita type strain (Y-104).</title>
        <authorList>
            <person name="Tice H."/>
            <person name="Mayilraj S."/>
            <person name="Sims D."/>
            <person name="Lapidus A."/>
            <person name="Nolan M."/>
            <person name="Lucas S."/>
            <person name="Glavina Del Rio T."/>
            <person name="Copeland A."/>
            <person name="Cheng J.F."/>
            <person name="Meincke L."/>
            <person name="Bruce D."/>
            <person name="Goodwin L."/>
            <person name="Pitluck S."/>
            <person name="Ivanova N."/>
            <person name="Mavromatis K."/>
            <person name="Ovchinnikova G."/>
            <person name="Pati A."/>
            <person name="Chen A."/>
            <person name="Palaniappan K."/>
            <person name="Land M."/>
            <person name="Hauser L."/>
            <person name="Chang Y.J."/>
            <person name="Jeffries C.D."/>
            <person name="Detter J.C."/>
            <person name="Brettin T."/>
            <person name="Rohde M."/>
            <person name="Goker M."/>
            <person name="Bristow J."/>
            <person name="Eisen J.A."/>
            <person name="Markowitz V."/>
            <person name="Hugenholtz P."/>
            <person name="Kyrpides N.C."/>
            <person name="Klenk H.P."/>
            <person name="Chen F."/>
        </authorList>
    </citation>
    <scope>NUCLEOTIDE SEQUENCE [LARGE SCALE GENOMIC DNA]</scope>
    <source>
        <strain evidence="2">ATCC 700099 / DSM 44233 / CIP 104796 / JCM 9543 / NBRC 105858 / Y-104</strain>
    </source>
</reference>
<evidence type="ECO:0000313" key="2">
    <source>
        <dbReference type="Proteomes" id="UP000002218"/>
    </source>
</evidence>
<dbReference type="Proteomes" id="UP000002218">
    <property type="component" value="Chromosome"/>
</dbReference>
<dbReference type="OrthoDB" id="2004788at2"/>
<dbReference type="HOGENOM" id="CLU_1738552_0_0_11"/>
<dbReference type="RefSeq" id="WP_015748657.1">
    <property type="nucleotide sequence ID" value="NC_013235.1"/>
</dbReference>